<evidence type="ECO:0000256" key="1">
    <source>
        <dbReference type="ARBA" id="ARBA00004651"/>
    </source>
</evidence>
<protein>
    <recommendedName>
        <fullName evidence="3">Membrane protein insertase YidC</fullName>
    </recommendedName>
    <alternativeName>
        <fullName evidence="15">Foldase YidC</fullName>
    </alternativeName>
    <alternativeName>
        <fullName evidence="14">Membrane integrase YidC</fullName>
    </alternativeName>
    <alternativeName>
        <fullName evidence="13">Membrane protein YidC</fullName>
    </alternativeName>
</protein>
<gene>
    <name evidence="20" type="primary">yidC</name>
    <name evidence="20" type="ORF">ACFFQA_21905</name>
</gene>
<feature type="region of interest" description="Disordered" evidence="17">
    <location>
        <begin position="266"/>
        <end position="347"/>
    </location>
</feature>
<dbReference type="InterPro" id="IPR001708">
    <property type="entry name" value="YidC/ALB3/OXA1/COX18"/>
</dbReference>
<evidence type="ECO:0000256" key="7">
    <source>
        <dbReference type="ARBA" id="ARBA00022927"/>
    </source>
</evidence>
<dbReference type="CDD" id="cd20070">
    <property type="entry name" value="5TM_YidC_Alb3"/>
    <property type="match status" value="1"/>
</dbReference>
<comment type="subcellular location">
    <subcellularLocation>
        <location evidence="1">Cell membrane</location>
        <topology evidence="1">Multi-pass membrane protein</topology>
    </subcellularLocation>
    <subcellularLocation>
        <location evidence="16">Membrane</location>
        <topology evidence="16">Multi-pass membrane protein</topology>
    </subcellularLocation>
</comment>
<evidence type="ECO:0000256" key="6">
    <source>
        <dbReference type="ARBA" id="ARBA00022692"/>
    </source>
</evidence>
<evidence type="ECO:0000256" key="12">
    <source>
        <dbReference type="ARBA" id="ARBA00026028"/>
    </source>
</evidence>
<evidence type="ECO:0000256" key="3">
    <source>
        <dbReference type="ARBA" id="ARBA00015325"/>
    </source>
</evidence>
<keyword evidence="21" id="KW-1185">Reference proteome</keyword>
<feature type="transmembrane region" description="Helical" evidence="18">
    <location>
        <begin position="30"/>
        <end position="52"/>
    </location>
</feature>
<evidence type="ECO:0000256" key="11">
    <source>
        <dbReference type="ARBA" id="ARBA00025034"/>
    </source>
</evidence>
<organism evidence="20 21">
    <name type="scientific">Allokutzneria oryzae</name>
    <dbReference type="NCBI Taxonomy" id="1378989"/>
    <lineage>
        <taxon>Bacteria</taxon>
        <taxon>Bacillati</taxon>
        <taxon>Actinomycetota</taxon>
        <taxon>Actinomycetes</taxon>
        <taxon>Pseudonocardiales</taxon>
        <taxon>Pseudonocardiaceae</taxon>
        <taxon>Allokutzneria</taxon>
    </lineage>
</organism>
<keyword evidence="4" id="KW-0813">Transport</keyword>
<proteinExistence type="inferred from homology"/>
<feature type="transmembrane region" description="Helical" evidence="18">
    <location>
        <begin position="211"/>
        <end position="236"/>
    </location>
</feature>
<accession>A0ABV6A0B4</accession>
<sequence length="347" mass="38548">MLDFINYPVSGIMWVWHKVFGALFGPSSGFAWALSIMFLVFTLRAILFKPFVKYVRSMKQMQEFAPQMQKLREKYGNDRQRLATEMQKLQAEHGFNPLGGCLPMLVQIPVFFGLTNVLQGFKAGATENFFFGADEVKSYLAAKLFGANFSSSLTATAETLAQYGTDRNTQIFVTIPIMIVASALTHLTSRHSVARQNPAAANQQTAIMNKLALYVFPLGVLVAGLFLPMGMLLYWLSNNLWTLMQQYVVYHRIDREEEEKKQAAISKRQNLAPKPGQKPVRKRPAADTTAKVVDGGVDGTEKPADKPKPAANGSAPAKKDSAQAEPGTVPGIIEDRSRGKKQSRKRR</sequence>
<comment type="function">
    <text evidence="11">Required for the insertion and/or proper folding and/or complex formation of integral membrane proteins into the membrane. Involved in integration of membrane proteins that insert both dependently and independently of the Sec translocase complex, as well as at least some lipoproteins. Aids folding of multispanning membrane proteins.</text>
</comment>
<keyword evidence="10" id="KW-0143">Chaperone</keyword>
<evidence type="ECO:0000256" key="15">
    <source>
        <dbReference type="ARBA" id="ARBA00033342"/>
    </source>
</evidence>
<dbReference type="PANTHER" id="PTHR12428:SF65">
    <property type="entry name" value="CYTOCHROME C OXIDASE ASSEMBLY PROTEIN COX18, MITOCHONDRIAL"/>
    <property type="match status" value="1"/>
</dbReference>
<comment type="subunit">
    <text evidence="12">Interacts with the Sec translocase complex via SecD. Specifically interacts with transmembrane segments of nascent integral membrane proteins during membrane integration.</text>
</comment>
<feature type="compositionally biased region" description="Basic and acidic residues" evidence="17">
    <location>
        <begin position="299"/>
        <end position="308"/>
    </location>
</feature>
<evidence type="ECO:0000259" key="19">
    <source>
        <dbReference type="Pfam" id="PF02096"/>
    </source>
</evidence>
<evidence type="ECO:0000256" key="9">
    <source>
        <dbReference type="ARBA" id="ARBA00023136"/>
    </source>
</evidence>
<evidence type="ECO:0000256" key="8">
    <source>
        <dbReference type="ARBA" id="ARBA00022989"/>
    </source>
</evidence>
<keyword evidence="7" id="KW-0653">Protein transport</keyword>
<keyword evidence="9 18" id="KW-0472">Membrane</keyword>
<dbReference type="Pfam" id="PF02096">
    <property type="entry name" value="60KD_IMP"/>
    <property type="match status" value="1"/>
</dbReference>
<evidence type="ECO:0000256" key="13">
    <source>
        <dbReference type="ARBA" id="ARBA00031538"/>
    </source>
</evidence>
<evidence type="ECO:0000256" key="2">
    <source>
        <dbReference type="ARBA" id="ARBA00010527"/>
    </source>
</evidence>
<feature type="domain" description="Membrane insertase YidC/Oxa/ALB C-terminal" evidence="19">
    <location>
        <begin position="32"/>
        <end position="250"/>
    </location>
</feature>
<dbReference type="NCBIfam" id="NF002899">
    <property type="entry name" value="PRK03449.1"/>
    <property type="match status" value="1"/>
</dbReference>
<evidence type="ECO:0000313" key="21">
    <source>
        <dbReference type="Proteomes" id="UP001589693"/>
    </source>
</evidence>
<feature type="compositionally biased region" description="Basic residues" evidence="17">
    <location>
        <begin position="338"/>
        <end position="347"/>
    </location>
</feature>
<evidence type="ECO:0000313" key="20">
    <source>
        <dbReference type="EMBL" id="MFB9906595.1"/>
    </source>
</evidence>
<dbReference type="EMBL" id="JBHLZU010000018">
    <property type="protein sequence ID" value="MFB9906595.1"/>
    <property type="molecule type" value="Genomic_DNA"/>
</dbReference>
<evidence type="ECO:0000256" key="14">
    <source>
        <dbReference type="ARBA" id="ARBA00033245"/>
    </source>
</evidence>
<dbReference type="PANTHER" id="PTHR12428">
    <property type="entry name" value="OXA1"/>
    <property type="match status" value="1"/>
</dbReference>
<comment type="similarity">
    <text evidence="2">Belongs to the OXA1/ALB3/YidC family. Type 1 subfamily.</text>
</comment>
<dbReference type="InterPro" id="IPR028055">
    <property type="entry name" value="YidC/Oxa/ALB_C"/>
</dbReference>
<evidence type="ECO:0000256" key="5">
    <source>
        <dbReference type="ARBA" id="ARBA00022475"/>
    </source>
</evidence>
<evidence type="ECO:0000256" key="17">
    <source>
        <dbReference type="SAM" id="MobiDB-lite"/>
    </source>
</evidence>
<keyword evidence="6 16" id="KW-0812">Transmembrane</keyword>
<name>A0ABV6A0B4_9PSEU</name>
<reference evidence="20 21" key="1">
    <citation type="submission" date="2024-09" db="EMBL/GenBank/DDBJ databases">
        <authorList>
            <person name="Sun Q."/>
            <person name="Mori K."/>
        </authorList>
    </citation>
    <scope>NUCLEOTIDE SEQUENCE [LARGE SCALE GENOMIC DNA]</scope>
    <source>
        <strain evidence="20 21">TBRC 7907</strain>
    </source>
</reference>
<dbReference type="InterPro" id="IPR047196">
    <property type="entry name" value="YidC_ALB_C"/>
</dbReference>
<evidence type="ECO:0000256" key="10">
    <source>
        <dbReference type="ARBA" id="ARBA00023186"/>
    </source>
</evidence>
<evidence type="ECO:0000256" key="18">
    <source>
        <dbReference type="SAM" id="Phobius"/>
    </source>
</evidence>
<evidence type="ECO:0000256" key="16">
    <source>
        <dbReference type="RuleBase" id="RU003945"/>
    </source>
</evidence>
<dbReference type="Proteomes" id="UP001589693">
    <property type="component" value="Unassembled WGS sequence"/>
</dbReference>
<comment type="caution">
    <text evidence="20">The sequence shown here is derived from an EMBL/GenBank/DDBJ whole genome shotgun (WGS) entry which is preliminary data.</text>
</comment>
<evidence type="ECO:0000256" key="4">
    <source>
        <dbReference type="ARBA" id="ARBA00022448"/>
    </source>
</evidence>
<dbReference type="RefSeq" id="WP_377855158.1">
    <property type="nucleotide sequence ID" value="NZ_JBHLZU010000018.1"/>
</dbReference>
<dbReference type="NCBIfam" id="TIGR03592">
    <property type="entry name" value="yidC_oxa1_cterm"/>
    <property type="match status" value="1"/>
</dbReference>
<keyword evidence="5" id="KW-1003">Cell membrane</keyword>
<keyword evidence="8 18" id="KW-1133">Transmembrane helix</keyword>